<sequence>MLTVFLTDLADQDVLLPVEALVLLALLALRRWRVALAWAVVMASGSVLTLVLKLALEACGPTPDRVLYSPSGHTMAGTMVYGCLLAMAGLRLPVVIGGAGAIACVLAWSRLALGAHTLVEVVVGGVLGVAMVCLFRRLAGPGAAMSGRTVRVLSVVVIGLIAVCHGHRSTVEIAIQHVSRFDLGPLLCRAAPGAPVYGHAVSPAALAMPSPSSSGRSVSSSGRQRPTALR</sequence>
<dbReference type="Gene3D" id="1.20.144.10">
    <property type="entry name" value="Phosphatidic acid phosphatase type 2/haloperoxidase"/>
    <property type="match status" value="1"/>
</dbReference>
<evidence type="ECO:0000256" key="1">
    <source>
        <dbReference type="SAM" id="MobiDB-lite"/>
    </source>
</evidence>
<dbReference type="EMBL" id="BAQP01000329">
    <property type="protein sequence ID" value="GBQ29801.1"/>
    <property type="molecule type" value="Genomic_DNA"/>
</dbReference>
<evidence type="ECO:0000313" key="5">
    <source>
        <dbReference type="Proteomes" id="UP001060895"/>
    </source>
</evidence>
<gene>
    <name evidence="4" type="ORF">AA12717_3377</name>
</gene>
<feature type="region of interest" description="Disordered" evidence="1">
    <location>
        <begin position="206"/>
        <end position="230"/>
    </location>
</feature>
<feature type="transmembrane region" description="Helical" evidence="2">
    <location>
        <begin position="76"/>
        <end position="106"/>
    </location>
</feature>
<dbReference type="Pfam" id="PF01569">
    <property type="entry name" value="PAP2"/>
    <property type="match status" value="1"/>
</dbReference>
<keyword evidence="2" id="KW-0472">Membrane</keyword>
<keyword evidence="2" id="KW-0812">Transmembrane</keyword>
<dbReference type="SMART" id="SM00014">
    <property type="entry name" value="acidPPc"/>
    <property type="match status" value="1"/>
</dbReference>
<dbReference type="InterPro" id="IPR036938">
    <property type="entry name" value="PAP2/HPO_sf"/>
</dbReference>
<reference evidence="4" key="1">
    <citation type="submission" date="2013-04" db="EMBL/GenBank/DDBJ databases">
        <title>The genome sequencing project of 58 acetic acid bacteria.</title>
        <authorList>
            <person name="Okamoto-Kainuma A."/>
            <person name="Ishikawa M."/>
            <person name="Umino S."/>
            <person name="Koizumi Y."/>
            <person name="Shiwa Y."/>
            <person name="Yoshikawa H."/>
            <person name="Matsutani M."/>
            <person name="Matsushita K."/>
        </authorList>
    </citation>
    <scope>NUCLEOTIDE SEQUENCE</scope>
    <source>
        <strain evidence="4">DSM 12717</strain>
    </source>
</reference>
<feature type="domain" description="Phosphatidic acid phosphatase type 2/haloperoxidase" evidence="3">
    <location>
        <begin position="32"/>
        <end position="136"/>
    </location>
</feature>
<keyword evidence="5" id="KW-1185">Reference proteome</keyword>
<comment type="caution">
    <text evidence="4">The sequence shown here is derived from an EMBL/GenBank/DDBJ whole genome shotgun (WGS) entry which is preliminary data.</text>
</comment>
<dbReference type="SUPFAM" id="SSF48317">
    <property type="entry name" value="Acid phosphatase/Vanadium-dependent haloperoxidase"/>
    <property type="match status" value="1"/>
</dbReference>
<evidence type="ECO:0000313" key="4">
    <source>
        <dbReference type="EMBL" id="GBQ29801.1"/>
    </source>
</evidence>
<organism evidence="4 5">
    <name type="scientific">Gluconacetobacter sacchari DSM 12717</name>
    <dbReference type="NCBI Taxonomy" id="1307940"/>
    <lineage>
        <taxon>Bacteria</taxon>
        <taxon>Pseudomonadati</taxon>
        <taxon>Pseudomonadota</taxon>
        <taxon>Alphaproteobacteria</taxon>
        <taxon>Acetobacterales</taxon>
        <taxon>Acetobacteraceae</taxon>
        <taxon>Gluconacetobacter</taxon>
    </lineage>
</organism>
<evidence type="ECO:0000259" key="3">
    <source>
        <dbReference type="SMART" id="SM00014"/>
    </source>
</evidence>
<feature type="transmembrane region" description="Helical" evidence="2">
    <location>
        <begin position="118"/>
        <end position="139"/>
    </location>
</feature>
<dbReference type="RefSeq" id="WP_264813153.1">
    <property type="nucleotide sequence ID" value="NZ_BAQP01000329.1"/>
</dbReference>
<proteinExistence type="predicted"/>
<accession>A0ABQ0PBC2</accession>
<dbReference type="InterPro" id="IPR000326">
    <property type="entry name" value="PAP2/HPO"/>
</dbReference>
<feature type="transmembrane region" description="Helical" evidence="2">
    <location>
        <begin position="36"/>
        <end position="56"/>
    </location>
</feature>
<evidence type="ECO:0000256" key="2">
    <source>
        <dbReference type="SAM" id="Phobius"/>
    </source>
</evidence>
<feature type="compositionally biased region" description="Low complexity" evidence="1">
    <location>
        <begin position="206"/>
        <end position="223"/>
    </location>
</feature>
<protein>
    <submittedName>
        <fullName evidence="4">PA-phosphatase-like phosphoesterase</fullName>
    </submittedName>
</protein>
<name>A0ABQ0PBC2_9PROT</name>
<dbReference type="Proteomes" id="UP001060895">
    <property type="component" value="Unassembled WGS sequence"/>
</dbReference>
<keyword evidence="2" id="KW-1133">Transmembrane helix</keyword>